<dbReference type="EMBL" id="CP042817">
    <property type="protein sequence ID" value="QEJ98316.1"/>
    <property type="molecule type" value="Genomic_DNA"/>
</dbReference>
<dbReference type="PIRSF" id="PIRSF005348">
    <property type="entry name" value="YxkH"/>
    <property type="match status" value="1"/>
</dbReference>
<feature type="transmembrane region" description="Helical" evidence="1">
    <location>
        <begin position="60"/>
        <end position="77"/>
    </location>
</feature>
<dbReference type="RefSeq" id="WP_024753521.1">
    <property type="nucleotide sequence ID" value="NZ_CDNC01000051.1"/>
</dbReference>
<feature type="transmembrane region" description="Helical" evidence="1">
    <location>
        <begin position="190"/>
        <end position="209"/>
    </location>
</feature>
<evidence type="ECO:0000313" key="4">
    <source>
        <dbReference type="Proteomes" id="UP000042527"/>
    </source>
</evidence>
<keyword evidence="4" id="KW-1185">Reference proteome</keyword>
<feature type="transmembrane region" description="Helical" evidence="1">
    <location>
        <begin position="157"/>
        <end position="178"/>
    </location>
</feature>
<accession>A0A0B7H358</accession>
<dbReference type="OrthoDB" id="8584824at2"/>
<dbReference type="PANTHER" id="PTHR40033:SF1">
    <property type="entry name" value="CITRATE-SODIUM SYMPORTER"/>
    <property type="match status" value="1"/>
</dbReference>
<feature type="transmembrane region" description="Helical" evidence="1">
    <location>
        <begin position="376"/>
        <end position="394"/>
    </location>
</feature>
<feature type="transmembrane region" description="Helical" evidence="1">
    <location>
        <begin position="282"/>
        <end position="303"/>
    </location>
</feature>
<reference evidence="2" key="1">
    <citation type="submission" date="2015-01" db="EMBL/GenBank/DDBJ databases">
        <authorList>
            <person name="Xiang T."/>
            <person name="Song Y."/>
            <person name="Huang L."/>
            <person name="Wang B."/>
            <person name="Wu P."/>
        </authorList>
    </citation>
    <scope>NUCLEOTIDE SEQUENCE [LARGE SCALE GENOMIC DNA]</scope>
    <source>
        <strain evidence="2">V1</strain>
    </source>
</reference>
<feature type="transmembrane region" description="Helical" evidence="1">
    <location>
        <begin position="315"/>
        <end position="333"/>
    </location>
</feature>
<dbReference type="Proteomes" id="UP000323594">
    <property type="component" value="Chromosome"/>
</dbReference>
<dbReference type="AlphaFoldDB" id="A0A0B7H358"/>
<feature type="transmembrane region" description="Helical" evidence="1">
    <location>
        <begin position="127"/>
        <end position="145"/>
    </location>
</feature>
<reference evidence="4" key="2">
    <citation type="submission" date="2015-01" db="EMBL/GenBank/DDBJ databases">
        <authorList>
            <person name="Manzoor Shahid"/>
            <person name="Zubair Saima"/>
        </authorList>
    </citation>
    <scope>NUCLEOTIDE SEQUENCE [LARGE SCALE GENOMIC DNA]</scope>
    <source>
        <strain evidence="4">V1</strain>
    </source>
</reference>
<dbReference type="InterPro" id="IPR004679">
    <property type="entry name" value="2-OHcarboxylate_transport"/>
</dbReference>
<dbReference type="GeneID" id="57753024"/>
<keyword evidence="1" id="KW-1133">Transmembrane helix</keyword>
<feature type="transmembrane region" description="Helical" evidence="1">
    <location>
        <begin position="221"/>
        <end position="243"/>
    </location>
</feature>
<evidence type="ECO:0000256" key="1">
    <source>
        <dbReference type="SAM" id="Phobius"/>
    </source>
</evidence>
<reference evidence="3 5" key="3">
    <citation type="submission" date="2019-08" db="EMBL/GenBank/DDBJ databases">
        <authorList>
            <person name="Kuhnert P."/>
        </authorList>
    </citation>
    <scope>NUCLEOTIDE SEQUENCE [LARGE SCALE GENOMIC DNA]</scope>
    <source>
        <strain evidence="3 5">B36.5</strain>
    </source>
</reference>
<feature type="transmembrane region" description="Helical" evidence="1">
    <location>
        <begin position="20"/>
        <end position="40"/>
    </location>
</feature>
<organism evidence="2 4">
    <name type="scientific">Treponema phagedenis</name>
    <dbReference type="NCBI Taxonomy" id="162"/>
    <lineage>
        <taxon>Bacteria</taxon>
        <taxon>Pseudomonadati</taxon>
        <taxon>Spirochaetota</taxon>
        <taxon>Spirochaetia</taxon>
        <taxon>Spirochaetales</taxon>
        <taxon>Treponemataceae</taxon>
        <taxon>Treponema</taxon>
    </lineage>
</organism>
<dbReference type="EMBL" id="CDNC01000051">
    <property type="protein sequence ID" value="CEM63391.1"/>
    <property type="molecule type" value="Genomic_DNA"/>
</dbReference>
<protein>
    <submittedName>
        <fullName evidence="3">Citrate-sodium symporter</fullName>
    </submittedName>
</protein>
<feature type="transmembrane region" description="Helical" evidence="1">
    <location>
        <begin position="89"/>
        <end position="107"/>
    </location>
</feature>
<dbReference type="Proteomes" id="UP000042527">
    <property type="component" value="Unassembled WGS sequence"/>
</dbReference>
<gene>
    <name evidence="3" type="ORF">FUT82_10120</name>
    <name evidence="2" type="ORF">TPHV1_90020</name>
</gene>
<evidence type="ECO:0000313" key="2">
    <source>
        <dbReference type="EMBL" id="CEM63391.1"/>
    </source>
</evidence>
<dbReference type="GO" id="GO:0016020">
    <property type="term" value="C:membrane"/>
    <property type="evidence" value="ECO:0007669"/>
    <property type="project" value="InterPro"/>
</dbReference>
<dbReference type="GO" id="GO:0008514">
    <property type="term" value="F:organic anion transmembrane transporter activity"/>
    <property type="evidence" value="ECO:0007669"/>
    <property type="project" value="InterPro"/>
</dbReference>
<keyword evidence="1" id="KW-0812">Transmembrane</keyword>
<evidence type="ECO:0000313" key="3">
    <source>
        <dbReference type="EMBL" id="QEJ98316.1"/>
    </source>
</evidence>
<feature type="transmembrane region" description="Helical" evidence="1">
    <location>
        <begin position="345"/>
        <end position="364"/>
    </location>
</feature>
<keyword evidence="1" id="KW-0472">Membrane</keyword>
<sequence>MKKKSFKDLFDLKKFEWSGLSLPMFAVMVAIVLIIVYAPYKGVPGGFITSIKDGNVKTSISFFGMLTFLGVFGILFGNIGDRIPYWNDYVGGGTVLVFFAAAIFGTYQFVPETLLKAATIFYNKNPINFLDLFIPALIVGSVLTVNRHVLIKAIGGYIPLIIIGVIGSAIGGVAVGLLFGKAPLDVVMNYVLPIMGGGTGAGAIPLSEMWATKTGRPASEWFAFAISILTIANILAIITGALLNMLGEKKPSLTGNGALMMDSEAEGVKDKEDVVESGQTEFTAALFFTGGLTLLSLILGKLWELLNAPFEIHRLAFLIIITALLNIFNVVPVSLKSGAKKMQVFFAKHMIWVLMAAVGFETDVKEIINALSPSNFFIALAIVYGAIGLIMLVAKYMKFYPVEAAITAGLCMANRGGSGDVAVLGAAHRMQLMPFAQISSRIGGAMILILGSVIFGIFA</sequence>
<evidence type="ECO:0000313" key="5">
    <source>
        <dbReference type="Proteomes" id="UP000323594"/>
    </source>
</evidence>
<dbReference type="Pfam" id="PF03390">
    <property type="entry name" value="2HCT"/>
    <property type="match status" value="1"/>
</dbReference>
<dbReference type="PANTHER" id="PTHR40033">
    <property type="entry name" value="NA(+)-MALATE SYMPORTER"/>
    <property type="match status" value="1"/>
</dbReference>
<proteinExistence type="predicted"/>
<feature type="transmembrane region" description="Helical" evidence="1">
    <location>
        <begin position="438"/>
        <end position="458"/>
    </location>
</feature>
<name>A0A0B7H358_TREPH</name>